<evidence type="ECO:0000256" key="1">
    <source>
        <dbReference type="ARBA" id="ARBA00001946"/>
    </source>
</evidence>
<protein>
    <submittedName>
        <fullName evidence="6">NUDIX hydrolase</fullName>
    </submittedName>
</protein>
<evidence type="ECO:0000259" key="5">
    <source>
        <dbReference type="PROSITE" id="PS51462"/>
    </source>
</evidence>
<dbReference type="Pfam" id="PF21906">
    <property type="entry name" value="WHD_NrtR"/>
    <property type="match status" value="1"/>
</dbReference>
<evidence type="ECO:0000256" key="3">
    <source>
        <dbReference type="RuleBase" id="RU003476"/>
    </source>
</evidence>
<sequence length="242" mass="27358">MTDKPHTIAASDADAATDPEQPHCYRYPHPAVTTDVVLFTIRDDRLQLLLIERGNEPFKGSWALPGGFVDIDEDLETCAARELAEETGVENLYLEQLGTFGKPGRDPRERVISVAYLALAPESRLQVRAGDDAAAAAWFPVKALPPLAFDHDEIIAMAHRRLVAKLDYSTIAFQLLPETFTLSELQQVYETLVDAEIDKRNFRKWAQALEVIEDTGEFRRLGSHRPARVYRLLDRERIAFLK</sequence>
<dbReference type="InterPro" id="IPR036388">
    <property type="entry name" value="WH-like_DNA-bd_sf"/>
</dbReference>
<reference evidence="6 7" key="1">
    <citation type="journal article" date="2020" name="Microorganisms">
        <title>Osmotic Adaptation and Compatible Solute Biosynthesis of Phototrophic Bacteria as Revealed from Genome Analyses.</title>
        <authorList>
            <person name="Imhoff J.F."/>
            <person name="Rahn T."/>
            <person name="Kunzel S."/>
            <person name="Keller A."/>
            <person name="Neulinger S.C."/>
        </authorList>
    </citation>
    <scope>NUCLEOTIDE SEQUENCE [LARGE SCALE GENOMIC DNA]</scope>
    <source>
        <strain evidence="6 7">DSM 25653</strain>
    </source>
</reference>
<organism evidence="6 7">
    <name type="scientific">Lamprobacter modestohalophilus</name>
    <dbReference type="NCBI Taxonomy" id="1064514"/>
    <lineage>
        <taxon>Bacteria</taxon>
        <taxon>Pseudomonadati</taxon>
        <taxon>Pseudomonadota</taxon>
        <taxon>Gammaproteobacteria</taxon>
        <taxon>Chromatiales</taxon>
        <taxon>Chromatiaceae</taxon>
        <taxon>Lamprobacter</taxon>
    </lineage>
</organism>
<feature type="compositionally biased region" description="Low complexity" evidence="4">
    <location>
        <begin position="9"/>
        <end position="18"/>
    </location>
</feature>
<dbReference type="SUPFAM" id="SSF46785">
    <property type="entry name" value="Winged helix' DNA-binding domain"/>
    <property type="match status" value="1"/>
</dbReference>
<evidence type="ECO:0000313" key="7">
    <source>
        <dbReference type="Proteomes" id="UP001138768"/>
    </source>
</evidence>
<dbReference type="PROSITE" id="PS51462">
    <property type="entry name" value="NUDIX"/>
    <property type="match status" value="1"/>
</dbReference>
<dbReference type="SUPFAM" id="SSF55811">
    <property type="entry name" value="Nudix"/>
    <property type="match status" value="1"/>
</dbReference>
<dbReference type="Pfam" id="PF00293">
    <property type="entry name" value="NUDIX"/>
    <property type="match status" value="1"/>
</dbReference>
<dbReference type="PROSITE" id="PS00893">
    <property type="entry name" value="NUDIX_BOX"/>
    <property type="match status" value="1"/>
</dbReference>
<feature type="domain" description="Nudix hydrolase" evidence="5">
    <location>
        <begin position="27"/>
        <end position="163"/>
    </location>
</feature>
<proteinExistence type="inferred from homology"/>
<name>A0A9X0WAJ9_9GAMM</name>
<dbReference type="InterPro" id="IPR036390">
    <property type="entry name" value="WH_DNA-bd_sf"/>
</dbReference>
<dbReference type="EMBL" id="NRRY01000029">
    <property type="protein sequence ID" value="MBK1619941.1"/>
    <property type="molecule type" value="Genomic_DNA"/>
</dbReference>
<dbReference type="InterPro" id="IPR020476">
    <property type="entry name" value="Nudix_hydrolase"/>
</dbReference>
<dbReference type="InterPro" id="IPR015797">
    <property type="entry name" value="NUDIX_hydrolase-like_dom_sf"/>
</dbReference>
<dbReference type="GO" id="GO:0016787">
    <property type="term" value="F:hydrolase activity"/>
    <property type="evidence" value="ECO:0007669"/>
    <property type="project" value="UniProtKB-KW"/>
</dbReference>
<dbReference type="PRINTS" id="PR00502">
    <property type="entry name" value="NUDIXFAMILY"/>
</dbReference>
<comment type="cofactor">
    <cofactor evidence="1">
        <name>Mg(2+)</name>
        <dbReference type="ChEBI" id="CHEBI:18420"/>
    </cofactor>
</comment>
<comment type="similarity">
    <text evidence="3">Belongs to the Nudix hydrolase family.</text>
</comment>
<dbReference type="Proteomes" id="UP001138768">
    <property type="component" value="Unassembled WGS sequence"/>
</dbReference>
<dbReference type="AlphaFoldDB" id="A0A9X0WAJ9"/>
<dbReference type="InterPro" id="IPR054105">
    <property type="entry name" value="WHD_NrtR"/>
</dbReference>
<accession>A0A9X0WAJ9</accession>
<dbReference type="PANTHER" id="PTHR43736">
    <property type="entry name" value="ADP-RIBOSE PYROPHOSPHATASE"/>
    <property type="match status" value="1"/>
</dbReference>
<dbReference type="CDD" id="cd18873">
    <property type="entry name" value="NUDIX_NadM_like"/>
    <property type="match status" value="1"/>
</dbReference>
<keyword evidence="2 3" id="KW-0378">Hydrolase</keyword>
<gene>
    <name evidence="6" type="ORF">CKO42_16135</name>
</gene>
<dbReference type="PANTHER" id="PTHR43736:SF4">
    <property type="entry name" value="SLR1690 PROTEIN"/>
    <property type="match status" value="1"/>
</dbReference>
<evidence type="ECO:0000256" key="4">
    <source>
        <dbReference type="SAM" id="MobiDB-lite"/>
    </source>
</evidence>
<comment type="caution">
    <text evidence="6">The sequence shown here is derived from an EMBL/GenBank/DDBJ whole genome shotgun (WGS) entry which is preliminary data.</text>
</comment>
<dbReference type="RefSeq" id="WP_200246252.1">
    <property type="nucleotide sequence ID" value="NZ_NRRY01000029.1"/>
</dbReference>
<keyword evidence="7" id="KW-1185">Reference proteome</keyword>
<dbReference type="InterPro" id="IPR020084">
    <property type="entry name" value="NUDIX_hydrolase_CS"/>
</dbReference>
<dbReference type="Gene3D" id="3.90.79.10">
    <property type="entry name" value="Nucleoside Triphosphate Pyrophosphohydrolase"/>
    <property type="match status" value="1"/>
</dbReference>
<dbReference type="InterPro" id="IPR000086">
    <property type="entry name" value="NUDIX_hydrolase_dom"/>
</dbReference>
<dbReference type="Gene3D" id="1.10.10.10">
    <property type="entry name" value="Winged helix-like DNA-binding domain superfamily/Winged helix DNA-binding domain"/>
    <property type="match status" value="1"/>
</dbReference>
<evidence type="ECO:0000313" key="6">
    <source>
        <dbReference type="EMBL" id="MBK1619941.1"/>
    </source>
</evidence>
<feature type="region of interest" description="Disordered" evidence="4">
    <location>
        <begin position="1"/>
        <end position="22"/>
    </location>
</feature>
<evidence type="ECO:0000256" key="2">
    <source>
        <dbReference type="ARBA" id="ARBA00022801"/>
    </source>
</evidence>